<keyword evidence="9" id="KW-1185">Reference proteome</keyword>
<evidence type="ECO:0000256" key="2">
    <source>
        <dbReference type="ARBA" id="ARBA00022490"/>
    </source>
</evidence>
<dbReference type="Gene3D" id="2.30.30.100">
    <property type="match status" value="1"/>
</dbReference>
<keyword evidence="4 6" id="KW-0694">RNA-binding</keyword>
<dbReference type="InterPro" id="IPR001163">
    <property type="entry name" value="Sm_dom_euk/arc"/>
</dbReference>
<comment type="subunit">
    <text evidence="6">Component of the heptameric LSM1-LSM7 complex that forms a seven-membered ring structure with a donut shape.</text>
</comment>
<comment type="function">
    <text evidence="6">Component of the cytoplasmic LSM1-LSM7 complex which is involved in mRNA degradation.</text>
</comment>
<evidence type="ECO:0000256" key="5">
    <source>
        <dbReference type="ARBA" id="ARBA00023274"/>
    </source>
</evidence>
<dbReference type="PANTHER" id="PTHR15588:SF8">
    <property type="entry name" value="U6 SNRNA-ASSOCIATED SM-LIKE PROTEIN LSM1"/>
    <property type="match status" value="1"/>
</dbReference>
<dbReference type="GO" id="GO:0000932">
    <property type="term" value="C:P-body"/>
    <property type="evidence" value="ECO:0007669"/>
    <property type="project" value="UniProtKB-SubCell"/>
</dbReference>
<keyword evidence="2 6" id="KW-0963">Cytoplasm</keyword>
<evidence type="ECO:0000256" key="4">
    <source>
        <dbReference type="ARBA" id="ARBA00022884"/>
    </source>
</evidence>
<accession>A0A4Y9ZAV4</accession>
<protein>
    <recommendedName>
        <fullName evidence="6">U6 snRNA-associated Sm-like protein LSm1</fullName>
    </recommendedName>
</protein>
<dbReference type="GO" id="GO:0003729">
    <property type="term" value="F:mRNA binding"/>
    <property type="evidence" value="ECO:0007669"/>
    <property type="project" value="TreeGrafter"/>
</dbReference>
<dbReference type="CDD" id="cd01728">
    <property type="entry name" value="LSm1"/>
    <property type="match status" value="1"/>
</dbReference>
<dbReference type="GO" id="GO:0000290">
    <property type="term" value="P:deadenylation-dependent decapping of nuclear-transcribed mRNA"/>
    <property type="evidence" value="ECO:0007669"/>
    <property type="project" value="TreeGrafter"/>
</dbReference>
<dbReference type="InterPro" id="IPR034104">
    <property type="entry name" value="Lsm1"/>
</dbReference>
<keyword evidence="5 6" id="KW-0687">Ribonucleoprotein</keyword>
<evidence type="ECO:0000256" key="6">
    <source>
        <dbReference type="RuleBase" id="RU365047"/>
    </source>
</evidence>
<keyword evidence="3 6" id="KW-0507">mRNA processing</keyword>
<dbReference type="SMART" id="SM00651">
    <property type="entry name" value="Sm"/>
    <property type="match status" value="1"/>
</dbReference>
<dbReference type="InterPro" id="IPR044642">
    <property type="entry name" value="PTHR15588"/>
</dbReference>
<gene>
    <name evidence="6" type="primary">LSM1</name>
    <name evidence="8" type="ORF">EVG20_g1071</name>
</gene>
<evidence type="ECO:0000313" key="8">
    <source>
        <dbReference type="EMBL" id="TFY71925.1"/>
    </source>
</evidence>
<dbReference type="InterPro" id="IPR010920">
    <property type="entry name" value="LSM_dom_sf"/>
</dbReference>
<dbReference type="PANTHER" id="PTHR15588">
    <property type="entry name" value="LSM1"/>
    <property type="match status" value="1"/>
</dbReference>
<dbReference type="AlphaFoldDB" id="A0A4Y9ZAV4"/>
<name>A0A4Y9ZAV4_9AGAM</name>
<evidence type="ECO:0000256" key="3">
    <source>
        <dbReference type="ARBA" id="ARBA00022664"/>
    </source>
</evidence>
<evidence type="ECO:0000259" key="7">
    <source>
        <dbReference type="PROSITE" id="PS52002"/>
    </source>
</evidence>
<organism evidence="8 9">
    <name type="scientific">Dentipellis fragilis</name>
    <dbReference type="NCBI Taxonomy" id="205917"/>
    <lineage>
        <taxon>Eukaryota</taxon>
        <taxon>Fungi</taxon>
        <taxon>Dikarya</taxon>
        <taxon>Basidiomycota</taxon>
        <taxon>Agaricomycotina</taxon>
        <taxon>Agaricomycetes</taxon>
        <taxon>Russulales</taxon>
        <taxon>Hericiaceae</taxon>
        <taxon>Dentipellis</taxon>
    </lineage>
</organism>
<comment type="caution">
    <text evidence="8">The sequence shown here is derived from an EMBL/GenBank/DDBJ whole genome shotgun (WGS) entry which is preliminary data.</text>
</comment>
<feature type="domain" description="Sm" evidence="7">
    <location>
        <begin position="68"/>
        <end position="143"/>
    </location>
</feature>
<dbReference type="GO" id="GO:0006397">
    <property type="term" value="P:mRNA processing"/>
    <property type="evidence" value="ECO:0007669"/>
    <property type="project" value="UniProtKB-UniRule"/>
</dbReference>
<proteinExistence type="inferred from homology"/>
<dbReference type="PROSITE" id="PS52002">
    <property type="entry name" value="SM"/>
    <property type="match status" value="1"/>
</dbReference>
<dbReference type="EMBL" id="SEOQ01000031">
    <property type="protein sequence ID" value="TFY71925.1"/>
    <property type="molecule type" value="Genomic_DNA"/>
</dbReference>
<evidence type="ECO:0000313" key="9">
    <source>
        <dbReference type="Proteomes" id="UP000298327"/>
    </source>
</evidence>
<dbReference type="SUPFAM" id="SSF50182">
    <property type="entry name" value="Sm-like ribonucleoproteins"/>
    <property type="match status" value="1"/>
</dbReference>
<dbReference type="Proteomes" id="UP000298327">
    <property type="component" value="Unassembled WGS sequence"/>
</dbReference>
<dbReference type="GO" id="GO:1990726">
    <property type="term" value="C:Lsm1-7-Pat1 complex"/>
    <property type="evidence" value="ECO:0007669"/>
    <property type="project" value="TreeGrafter"/>
</dbReference>
<dbReference type="OrthoDB" id="10263346at2759"/>
<reference evidence="8 9" key="1">
    <citation type="submission" date="2019-02" db="EMBL/GenBank/DDBJ databases">
        <title>Genome sequencing of the rare red list fungi Dentipellis fragilis.</title>
        <authorList>
            <person name="Buettner E."/>
            <person name="Kellner H."/>
        </authorList>
    </citation>
    <scope>NUCLEOTIDE SEQUENCE [LARGE SCALE GENOMIC DNA]</scope>
    <source>
        <strain evidence="8 9">DSM 105465</strain>
    </source>
</reference>
<evidence type="ECO:0000256" key="1">
    <source>
        <dbReference type="ARBA" id="ARBA00006850"/>
    </source>
</evidence>
<comment type="subcellular location">
    <subcellularLocation>
        <location evidence="6">Cytoplasm</location>
    </subcellularLocation>
    <subcellularLocation>
        <location evidence="6">Cytoplasm</location>
        <location evidence="6">P-body</location>
    </subcellularLocation>
</comment>
<sequence>MVLAAFSRTAASRRGVSPPSESICTESYPLIACPPQGRRQHRNGFPHTIHNVWVTGGLRGQYVCPTLLHKRTNTKAESAMIILLLRDGRKLHGVLRSYDQFANLVLEDTVERIYSGNAFAEKWCGLFLIRGENVVLLGEIDLDQEDDVPLRQVDYTSLDNHHRQEVIDKKQRDEVKAQVLYEQKGFCKEGGEGDGY</sequence>
<dbReference type="InterPro" id="IPR047575">
    <property type="entry name" value="Sm"/>
</dbReference>
<comment type="similarity">
    <text evidence="1 6">Belongs to the snRNP Sm proteins family.</text>
</comment>
<dbReference type="GO" id="GO:1990904">
    <property type="term" value="C:ribonucleoprotein complex"/>
    <property type="evidence" value="ECO:0007669"/>
    <property type="project" value="UniProtKB-KW"/>
</dbReference>
<dbReference type="Pfam" id="PF01423">
    <property type="entry name" value="LSM"/>
    <property type="match status" value="1"/>
</dbReference>
<dbReference type="STRING" id="205917.A0A4Y9ZAV4"/>